<keyword evidence="1" id="KW-0732">Signal</keyword>
<proteinExistence type="predicted"/>
<dbReference type="SMART" id="SM00034">
    <property type="entry name" value="CLECT"/>
    <property type="match status" value="2"/>
</dbReference>
<dbReference type="PANTHER" id="PTHR22801:SF63">
    <property type="entry name" value="C-TYPE LECTIN DOMAIN-CONTAINING PROTEIN"/>
    <property type="match status" value="1"/>
</dbReference>
<dbReference type="Proteomes" id="UP001283361">
    <property type="component" value="Unassembled WGS sequence"/>
</dbReference>
<dbReference type="SUPFAM" id="SSF56436">
    <property type="entry name" value="C-type lectin-like"/>
    <property type="match status" value="3"/>
</dbReference>
<evidence type="ECO:0000313" key="3">
    <source>
        <dbReference type="EMBL" id="KAK3758813.1"/>
    </source>
</evidence>
<comment type="caution">
    <text evidence="3">The sequence shown here is derived from an EMBL/GenBank/DDBJ whole genome shotgun (WGS) entry which is preliminary data.</text>
</comment>
<dbReference type="AlphaFoldDB" id="A0AAE0YX06"/>
<feature type="chain" id="PRO_5042121774" description="C-type lectin domain-containing protein" evidence="1">
    <location>
        <begin position="20"/>
        <end position="373"/>
    </location>
</feature>
<dbReference type="Gene3D" id="3.10.100.10">
    <property type="entry name" value="Mannose-Binding Protein A, subunit A"/>
    <property type="match status" value="3"/>
</dbReference>
<evidence type="ECO:0000313" key="4">
    <source>
        <dbReference type="Proteomes" id="UP001283361"/>
    </source>
</evidence>
<dbReference type="CDD" id="cd00037">
    <property type="entry name" value="CLECT"/>
    <property type="match status" value="2"/>
</dbReference>
<keyword evidence="4" id="KW-1185">Reference proteome</keyword>
<dbReference type="InterPro" id="IPR001304">
    <property type="entry name" value="C-type_lectin-like"/>
</dbReference>
<dbReference type="EMBL" id="JAWDGP010005208">
    <property type="protein sequence ID" value="KAK3758813.1"/>
    <property type="molecule type" value="Genomic_DNA"/>
</dbReference>
<dbReference type="InterPro" id="IPR016186">
    <property type="entry name" value="C-type_lectin-like/link_sf"/>
</dbReference>
<name>A0AAE0YX06_9GAST</name>
<organism evidence="3 4">
    <name type="scientific">Elysia crispata</name>
    <name type="common">lettuce slug</name>
    <dbReference type="NCBI Taxonomy" id="231223"/>
    <lineage>
        <taxon>Eukaryota</taxon>
        <taxon>Metazoa</taxon>
        <taxon>Spiralia</taxon>
        <taxon>Lophotrochozoa</taxon>
        <taxon>Mollusca</taxon>
        <taxon>Gastropoda</taxon>
        <taxon>Heterobranchia</taxon>
        <taxon>Euthyneura</taxon>
        <taxon>Panpulmonata</taxon>
        <taxon>Sacoglossa</taxon>
        <taxon>Placobranchoidea</taxon>
        <taxon>Plakobranchidae</taxon>
        <taxon>Elysia</taxon>
    </lineage>
</organism>
<feature type="domain" description="C-type lectin" evidence="2">
    <location>
        <begin position="35"/>
        <end position="167"/>
    </location>
</feature>
<dbReference type="InterPro" id="IPR050801">
    <property type="entry name" value="Ca-Dep_Lectins_ImmuneDev"/>
</dbReference>
<accession>A0AAE0YX06</accession>
<dbReference type="InterPro" id="IPR016187">
    <property type="entry name" value="CTDL_fold"/>
</dbReference>
<gene>
    <name evidence="3" type="ORF">RRG08_023277</name>
</gene>
<dbReference type="Pfam" id="PF00059">
    <property type="entry name" value="Lectin_C"/>
    <property type="match status" value="2"/>
</dbReference>
<protein>
    <recommendedName>
        <fullName evidence="2">C-type lectin domain-containing protein</fullName>
    </recommendedName>
</protein>
<dbReference type="PROSITE" id="PS50041">
    <property type="entry name" value="C_TYPE_LECTIN_2"/>
    <property type="match status" value="2"/>
</dbReference>
<evidence type="ECO:0000259" key="2">
    <source>
        <dbReference type="PROSITE" id="PS50041"/>
    </source>
</evidence>
<feature type="signal peptide" evidence="1">
    <location>
        <begin position="1"/>
        <end position="19"/>
    </location>
</feature>
<reference evidence="3" key="1">
    <citation type="journal article" date="2023" name="G3 (Bethesda)">
        <title>A reference genome for the long-term kleptoplast-retaining sea slug Elysia crispata morphotype clarki.</title>
        <authorList>
            <person name="Eastman K.E."/>
            <person name="Pendleton A.L."/>
            <person name="Shaikh M.A."/>
            <person name="Suttiyut T."/>
            <person name="Ogas R."/>
            <person name="Tomko P."/>
            <person name="Gavelis G."/>
            <person name="Widhalm J.R."/>
            <person name="Wisecaver J.H."/>
        </authorList>
    </citation>
    <scope>NUCLEOTIDE SEQUENCE</scope>
    <source>
        <strain evidence="3">ECLA1</strain>
    </source>
</reference>
<sequence>MASKFVLLVLAKTIASSNGGQTNPCYIWPESSYAGQDLCIRVFTDQQWSTFSEAQAFCEAQHDAGLAEVRTAQHWEEVLVAMVTKNITHPVWLGARRTTQATTLQWLSDHQTINVPSQWWGSNTTDSSASTSDTCLALGLSHTLEALPCSQRLQGLVCQRRADNPCRHFLPGAEYFRGHCFLPLKVKLTACEARKRCDARGAKVVEPGARELRQFVKSFADIHFGNQDGIFIGCFRASGSEDFRWASSGKSPNETDWGREEPNTGYGGDVTVQMIGADNWRWAVAPEATTAYTICQKDISEECDDTLVAGSCFTLHTSPLAWPDAKAMCEKDGLYLIEPKTDKLRMALVRLLMDDEEVFHASKRERLSFFSLT</sequence>
<dbReference type="PANTHER" id="PTHR22801">
    <property type="entry name" value="LITHOSTATHINE"/>
    <property type="match status" value="1"/>
</dbReference>
<feature type="domain" description="C-type lectin" evidence="2">
    <location>
        <begin position="176"/>
        <end position="296"/>
    </location>
</feature>
<evidence type="ECO:0000256" key="1">
    <source>
        <dbReference type="SAM" id="SignalP"/>
    </source>
</evidence>